<evidence type="ECO:0000256" key="1">
    <source>
        <dbReference type="SAM" id="MobiDB-lite"/>
    </source>
</evidence>
<comment type="caution">
    <text evidence="2">The sequence shown here is derived from an EMBL/GenBank/DDBJ whole genome shotgun (WGS) entry which is preliminary data.</text>
</comment>
<feature type="compositionally biased region" description="Low complexity" evidence="1">
    <location>
        <begin position="133"/>
        <end position="148"/>
    </location>
</feature>
<evidence type="ECO:0000313" key="3">
    <source>
        <dbReference type="Proteomes" id="UP000321518"/>
    </source>
</evidence>
<dbReference type="AlphaFoldDB" id="A0A511KMQ9"/>
<dbReference type="Proteomes" id="UP000321518">
    <property type="component" value="Unassembled WGS sequence"/>
</dbReference>
<evidence type="ECO:0000313" key="2">
    <source>
        <dbReference type="EMBL" id="GEM11663.1"/>
    </source>
</evidence>
<proteinExistence type="predicted"/>
<dbReference type="OrthoDB" id="2524314at2759"/>
<feature type="compositionally biased region" description="Pro residues" evidence="1">
    <location>
        <begin position="163"/>
        <end position="175"/>
    </location>
</feature>
<reference evidence="2 3" key="1">
    <citation type="submission" date="2019-07" db="EMBL/GenBank/DDBJ databases">
        <title>Rhodotorula toruloides NBRC10032 genome sequencing.</title>
        <authorList>
            <person name="Shida Y."/>
            <person name="Takaku H."/>
            <person name="Ogasawara W."/>
            <person name="Mori K."/>
        </authorList>
    </citation>
    <scope>NUCLEOTIDE SEQUENCE [LARGE SCALE GENOMIC DNA]</scope>
    <source>
        <strain evidence="2 3">NBRC10032</strain>
    </source>
</reference>
<feature type="region of interest" description="Disordered" evidence="1">
    <location>
        <begin position="64"/>
        <end position="175"/>
    </location>
</feature>
<dbReference type="EMBL" id="BJWK01000016">
    <property type="protein sequence ID" value="GEM11663.1"/>
    <property type="molecule type" value="Genomic_DNA"/>
</dbReference>
<accession>A0A511KMQ9</accession>
<organism evidence="2 3">
    <name type="scientific">Rhodotorula toruloides</name>
    <name type="common">Yeast</name>
    <name type="synonym">Rhodosporidium toruloides</name>
    <dbReference type="NCBI Taxonomy" id="5286"/>
    <lineage>
        <taxon>Eukaryota</taxon>
        <taxon>Fungi</taxon>
        <taxon>Dikarya</taxon>
        <taxon>Basidiomycota</taxon>
        <taxon>Pucciniomycotina</taxon>
        <taxon>Microbotryomycetes</taxon>
        <taxon>Sporidiobolales</taxon>
        <taxon>Sporidiobolaceae</taxon>
        <taxon>Rhodotorula</taxon>
    </lineage>
</organism>
<sequence>MQAASDASDHAFSVTASTDRVVIFRCSSRRRGSKRACTAHFTARRADAMALWAVMDLSIKHSCKLPPDPVPQPVVESKKRPSPASTSKKVDISPAFAESDQKPVLRSSTPFKPGSDLPAPHVRTHRPSLALGAAKKSAQKPPSAGRSPISPPLPILDLRTPSAPAPTPTPVPSAPPLVATATPFSLLLTEVGFSDPSLIASVLYLSPGVIEDFLVQVGVEHGDDARKRMKEFVQSWREMGRREGFG</sequence>
<gene>
    <name evidence="2" type="ORF">Rt10032_c16g5680</name>
</gene>
<protein>
    <submittedName>
        <fullName evidence="2">Serine/arginine repetitive matrix protein 2</fullName>
    </submittedName>
</protein>
<name>A0A511KMQ9_RHOTO</name>